<dbReference type="AlphaFoldDB" id="A0A2N9L7W6"/>
<dbReference type="Gene3D" id="1.10.8.640">
    <property type="entry name" value="Cytochrome C biogenesis protein"/>
    <property type="match status" value="1"/>
</dbReference>
<dbReference type="InterPro" id="IPR038297">
    <property type="entry name" value="CcmH/CycL/NrfF/Ccl2_sf"/>
</dbReference>
<evidence type="ECO:0000256" key="2">
    <source>
        <dbReference type="ARBA" id="ARBA00022617"/>
    </source>
</evidence>
<dbReference type="OrthoDB" id="121848at2"/>
<proteinExistence type="inferred from homology"/>
<keyword evidence="5" id="KW-0732">Signal</keyword>
<evidence type="ECO:0000313" key="7">
    <source>
        <dbReference type="EMBL" id="SPE19321.1"/>
    </source>
</evidence>
<evidence type="ECO:0000259" key="6">
    <source>
        <dbReference type="Pfam" id="PF03918"/>
    </source>
</evidence>
<evidence type="ECO:0000256" key="3">
    <source>
        <dbReference type="ARBA" id="ARBA00022723"/>
    </source>
</evidence>
<dbReference type="GO" id="GO:0046872">
    <property type="term" value="F:metal ion binding"/>
    <property type="evidence" value="ECO:0007669"/>
    <property type="project" value="UniProtKB-KW"/>
</dbReference>
<evidence type="ECO:0000256" key="4">
    <source>
        <dbReference type="ARBA" id="ARBA00023004"/>
    </source>
</evidence>
<dbReference type="Proteomes" id="UP000239735">
    <property type="component" value="Unassembled WGS sequence"/>
</dbReference>
<comment type="similarity">
    <text evidence="1 5">Belongs to the CcmH/CycL/Ccl2/NrfF family.</text>
</comment>
<keyword evidence="2 5" id="KW-0349">Heme</keyword>
<feature type="transmembrane region" description="Helical" evidence="5">
    <location>
        <begin position="107"/>
        <end position="128"/>
    </location>
</feature>
<sequence length="173" mass="18509">MGASTRLPAWVKALEATFLAVAICFSLGASSPTSRIDTLSHRLMCQCGCAQLLGECDHVGCPDRDKELAELTAGIASSLTDQQIFDTFVAKYGATVLAAPTTHGFDLVAWIAPFAVFGAALLLTILLIRRWGGLGGKSRAEFTEPAFVDPAERERIERIRRETSIDTGSSGGY</sequence>
<evidence type="ECO:0000256" key="1">
    <source>
        <dbReference type="ARBA" id="ARBA00010342"/>
    </source>
</evidence>
<keyword evidence="5" id="KW-1133">Transmembrane helix</keyword>
<name>A0A2N9L7W6_9BACT</name>
<evidence type="ECO:0000313" key="8">
    <source>
        <dbReference type="Proteomes" id="UP000239735"/>
    </source>
</evidence>
<keyword evidence="5" id="KW-0472">Membrane</keyword>
<reference evidence="8" key="1">
    <citation type="submission" date="2018-02" db="EMBL/GenBank/DDBJ databases">
        <authorList>
            <person name="Hausmann B."/>
        </authorList>
    </citation>
    <scope>NUCLEOTIDE SEQUENCE [LARGE SCALE GENOMIC DNA]</scope>
    <source>
        <strain evidence="8">Peat soil MAG SbA5</strain>
    </source>
</reference>
<dbReference type="EMBL" id="OKRB01000078">
    <property type="protein sequence ID" value="SPE19321.1"/>
    <property type="molecule type" value="Genomic_DNA"/>
</dbReference>
<gene>
    <name evidence="7" type="ORF">SBA5_220167</name>
</gene>
<accession>A0A2N9L7W6</accession>
<organism evidence="7 8">
    <name type="scientific">Candidatus Sulfuritelmatomonas gaucii</name>
    <dbReference type="NCBI Taxonomy" id="2043161"/>
    <lineage>
        <taxon>Bacteria</taxon>
        <taxon>Pseudomonadati</taxon>
        <taxon>Acidobacteriota</taxon>
        <taxon>Terriglobia</taxon>
        <taxon>Terriglobales</taxon>
        <taxon>Acidobacteriaceae</taxon>
        <taxon>Candidatus Sulfuritelmatomonas</taxon>
    </lineage>
</organism>
<keyword evidence="5" id="KW-0812">Transmembrane</keyword>
<feature type="domain" description="CcmH/CycL/Ccl2/NrfF N-terminal" evidence="6">
    <location>
        <begin position="30"/>
        <end position="137"/>
    </location>
</feature>
<evidence type="ECO:0000256" key="5">
    <source>
        <dbReference type="RuleBase" id="RU364112"/>
    </source>
</evidence>
<protein>
    <recommendedName>
        <fullName evidence="5">Cytochrome c-type biogenesis protein</fullName>
    </recommendedName>
</protein>
<keyword evidence="4 5" id="KW-0408">Iron</keyword>
<dbReference type="Pfam" id="PF03918">
    <property type="entry name" value="CcmH"/>
    <property type="match status" value="1"/>
</dbReference>
<keyword evidence="3 5" id="KW-0479">Metal-binding</keyword>
<dbReference type="InterPro" id="IPR005616">
    <property type="entry name" value="CcmH/CycL/Ccl2/NrfF_N"/>
</dbReference>
<comment type="function">
    <text evidence="5">Possible subunit of a heme lyase.</text>
</comment>